<proteinExistence type="predicted"/>
<name>A0A834NNP9_VESGE</name>
<keyword evidence="2" id="KW-1185">Reference proteome</keyword>
<gene>
    <name evidence="1" type="ORF">HZH68_003143</name>
</gene>
<organism evidence="1 2">
    <name type="scientific">Vespula germanica</name>
    <name type="common">German yellow jacket</name>
    <name type="synonym">Paravespula germanica</name>
    <dbReference type="NCBI Taxonomy" id="30212"/>
    <lineage>
        <taxon>Eukaryota</taxon>
        <taxon>Metazoa</taxon>
        <taxon>Ecdysozoa</taxon>
        <taxon>Arthropoda</taxon>
        <taxon>Hexapoda</taxon>
        <taxon>Insecta</taxon>
        <taxon>Pterygota</taxon>
        <taxon>Neoptera</taxon>
        <taxon>Endopterygota</taxon>
        <taxon>Hymenoptera</taxon>
        <taxon>Apocrita</taxon>
        <taxon>Aculeata</taxon>
        <taxon>Vespoidea</taxon>
        <taxon>Vespidae</taxon>
        <taxon>Vespinae</taxon>
        <taxon>Vespula</taxon>
    </lineage>
</organism>
<dbReference type="Proteomes" id="UP000617340">
    <property type="component" value="Unassembled WGS sequence"/>
</dbReference>
<dbReference type="EMBL" id="JACSDZ010000002">
    <property type="protein sequence ID" value="KAF7414654.1"/>
    <property type="molecule type" value="Genomic_DNA"/>
</dbReference>
<evidence type="ECO:0000313" key="2">
    <source>
        <dbReference type="Proteomes" id="UP000617340"/>
    </source>
</evidence>
<sequence length="78" mass="8366">MPGGSLSCIGFGLLITPLSNIYVLRIELDQVRNAVGVAFTARSVLMTKREWRYVSMCDGDSDGGSSRLDAVLVGAEQT</sequence>
<comment type="caution">
    <text evidence="1">The sequence shown here is derived from an EMBL/GenBank/DDBJ whole genome shotgun (WGS) entry which is preliminary data.</text>
</comment>
<evidence type="ECO:0000313" key="1">
    <source>
        <dbReference type="EMBL" id="KAF7414654.1"/>
    </source>
</evidence>
<reference evidence="1" key="1">
    <citation type="journal article" date="2020" name="G3 (Bethesda)">
        <title>High-Quality Assemblies for Three Invasive Social Wasps from the &lt;i&gt;Vespula&lt;/i&gt; Genus.</title>
        <authorList>
            <person name="Harrop T.W.R."/>
            <person name="Guhlin J."/>
            <person name="McLaughlin G.M."/>
            <person name="Permina E."/>
            <person name="Stockwell P."/>
            <person name="Gilligan J."/>
            <person name="Le Lec M.F."/>
            <person name="Gruber M.A.M."/>
            <person name="Quinn O."/>
            <person name="Lovegrove M."/>
            <person name="Duncan E.J."/>
            <person name="Remnant E.J."/>
            <person name="Van Eeckhoven J."/>
            <person name="Graham B."/>
            <person name="Knapp R.A."/>
            <person name="Langford K.W."/>
            <person name="Kronenberg Z."/>
            <person name="Press M.O."/>
            <person name="Eacker S.M."/>
            <person name="Wilson-Rankin E.E."/>
            <person name="Purcell J."/>
            <person name="Lester P.J."/>
            <person name="Dearden P.K."/>
        </authorList>
    </citation>
    <scope>NUCLEOTIDE SEQUENCE</scope>
    <source>
        <strain evidence="1">Linc-1</strain>
    </source>
</reference>
<protein>
    <submittedName>
        <fullName evidence="1">Uncharacterized protein</fullName>
    </submittedName>
</protein>
<accession>A0A834NNP9</accession>
<dbReference type="AlphaFoldDB" id="A0A834NNP9"/>